<dbReference type="SUPFAM" id="SSF54211">
    <property type="entry name" value="Ribosomal protein S5 domain 2-like"/>
    <property type="match status" value="1"/>
</dbReference>
<name>A0A830CHY0_9LAMI</name>
<dbReference type="Gene3D" id="3.40.50.300">
    <property type="entry name" value="P-loop containing nucleotide triphosphate hydrolases"/>
    <property type="match status" value="1"/>
</dbReference>
<comment type="caution">
    <text evidence="4">The sequence shown here is derived from an EMBL/GenBank/DDBJ whole genome shotgun (WGS) entry which is preliminary data.</text>
</comment>
<organism evidence="4 5">
    <name type="scientific">Phtheirospermum japonicum</name>
    <dbReference type="NCBI Taxonomy" id="374723"/>
    <lineage>
        <taxon>Eukaryota</taxon>
        <taxon>Viridiplantae</taxon>
        <taxon>Streptophyta</taxon>
        <taxon>Embryophyta</taxon>
        <taxon>Tracheophyta</taxon>
        <taxon>Spermatophyta</taxon>
        <taxon>Magnoliopsida</taxon>
        <taxon>eudicotyledons</taxon>
        <taxon>Gunneridae</taxon>
        <taxon>Pentapetalae</taxon>
        <taxon>asterids</taxon>
        <taxon>lamiids</taxon>
        <taxon>Lamiales</taxon>
        <taxon>Orobanchaceae</taxon>
        <taxon>Orobanchaceae incertae sedis</taxon>
        <taxon>Phtheirospermum</taxon>
    </lineage>
</organism>
<evidence type="ECO:0000256" key="3">
    <source>
        <dbReference type="SAM" id="MobiDB-lite"/>
    </source>
</evidence>
<dbReference type="EMBL" id="BMAC01000567">
    <property type="protein sequence ID" value="GFP99320.1"/>
    <property type="molecule type" value="Genomic_DNA"/>
</dbReference>
<dbReference type="SUPFAM" id="SSF110942">
    <property type="entry name" value="HSP90 C-terminal domain"/>
    <property type="match status" value="1"/>
</dbReference>
<dbReference type="GO" id="GO:0005524">
    <property type="term" value="F:ATP binding"/>
    <property type="evidence" value="ECO:0007669"/>
    <property type="project" value="InterPro"/>
</dbReference>
<dbReference type="AlphaFoldDB" id="A0A830CHY0"/>
<evidence type="ECO:0000313" key="5">
    <source>
        <dbReference type="Proteomes" id="UP000653305"/>
    </source>
</evidence>
<accession>A0A830CHY0</accession>
<keyword evidence="2" id="KW-0143">Chaperone</keyword>
<evidence type="ECO:0000313" key="4">
    <source>
        <dbReference type="EMBL" id="GFP99320.1"/>
    </source>
</evidence>
<dbReference type="Pfam" id="PF00183">
    <property type="entry name" value="HSP90"/>
    <property type="match status" value="2"/>
</dbReference>
<dbReference type="InterPro" id="IPR037196">
    <property type="entry name" value="HSP90_C"/>
</dbReference>
<reference evidence="4" key="1">
    <citation type="submission" date="2020-07" db="EMBL/GenBank/DDBJ databases">
        <title>Ethylene signaling mediates host invasion by parasitic plants.</title>
        <authorList>
            <person name="Yoshida S."/>
        </authorList>
    </citation>
    <scope>NUCLEOTIDE SEQUENCE</scope>
    <source>
        <strain evidence="4">Okayama</strain>
    </source>
</reference>
<dbReference type="GO" id="GO:0016887">
    <property type="term" value="F:ATP hydrolysis activity"/>
    <property type="evidence" value="ECO:0007669"/>
    <property type="project" value="InterPro"/>
</dbReference>
<evidence type="ECO:0000256" key="1">
    <source>
        <dbReference type="ARBA" id="ARBA00008239"/>
    </source>
</evidence>
<dbReference type="Gene3D" id="3.40.50.11260">
    <property type="match status" value="1"/>
</dbReference>
<dbReference type="InterPro" id="IPR027417">
    <property type="entry name" value="P-loop_NTPase"/>
</dbReference>
<dbReference type="Proteomes" id="UP000653305">
    <property type="component" value="Unassembled WGS sequence"/>
</dbReference>
<dbReference type="Gene3D" id="2.40.70.10">
    <property type="entry name" value="Acid Proteases"/>
    <property type="match status" value="1"/>
</dbReference>
<proteinExistence type="inferred from homology"/>
<gene>
    <name evidence="4" type="ORF">PHJA_002076100</name>
</gene>
<dbReference type="OrthoDB" id="1289836at2759"/>
<dbReference type="PANTHER" id="PTHR11528">
    <property type="entry name" value="HEAT SHOCK PROTEIN 90 FAMILY MEMBER"/>
    <property type="match status" value="1"/>
</dbReference>
<feature type="compositionally biased region" description="Basic and acidic residues" evidence="3">
    <location>
        <begin position="259"/>
        <end position="269"/>
    </location>
</feature>
<dbReference type="GO" id="GO:0051082">
    <property type="term" value="F:unfolded protein binding"/>
    <property type="evidence" value="ECO:0007669"/>
    <property type="project" value="InterPro"/>
</dbReference>
<sequence length="702" mass="78456">MPAYSKFIEDLSSKKLESALHERVYLSKEASVICDPSLLTLKKADPVSFCVDITLGNGKVTSGMLDFGEGMIKDVLIQVGKIVVPVDFVILDLVMVINNGAEHTILLGRPFMATTQYLIDIGKKNLTLSVVGESVTFSMSNLPSVPSTSTNIGFKNRHLRTPQEAAFLNVRRKPYSQSSYPPILVLSADSTSSHHSQQPPTVNFQSPPPAASSNLHLILPESPPYLPDSLKQLIKILLLIFRIEQQGELAALSSSLSSCDKKNDGSEARRTRKETKSASGVAESKGFLLERFGPGVDNPIGCYHAEIQELIFIDDLLSSLVGIEGRYISIGRFHGKDDSANFQVDASMDLALQPMMGSMKALSILIKKASAANFIGSVVLTLLQSQAKAMAGDHVVRVLAFELYMYNFVEQTLGNMYVWNEFEKSIKLGIIEDATNRNRLAKLLRFETSKSDGKLTSLDQYISRMKSGQKDIFYITVTNKEQLEKSPFPERLTKKNYEDLKFQNVSKEGLKIRKDSKDKELKEAFKELTEWWKGALASENIDDVKISNRLADTPCVVAYMRGKKVLEINPRHPIIKDLRERVVQDPEKVEMKPIRLLQSNEPHWMKPAVDGMRGRGVEGLGCRDMNGSALVNMFMDVDSFELLFLILLLQDMDAGRWLRTITAFLEEVIQLRKACSHPYLFPSIEPEPYQEGEHLVQASGKL</sequence>
<dbReference type="Gene3D" id="1.20.120.790">
    <property type="entry name" value="Heat shock protein 90, C-terminal domain"/>
    <property type="match status" value="2"/>
</dbReference>
<dbReference type="InterPro" id="IPR001404">
    <property type="entry name" value="Hsp90_fam"/>
</dbReference>
<dbReference type="GO" id="GO:0140662">
    <property type="term" value="F:ATP-dependent protein folding chaperone"/>
    <property type="evidence" value="ECO:0007669"/>
    <property type="project" value="InterPro"/>
</dbReference>
<dbReference type="InterPro" id="IPR020568">
    <property type="entry name" value="Ribosomal_Su5_D2-typ_SF"/>
</dbReference>
<comment type="similarity">
    <text evidence="1">Belongs to the heat shock protein 90 family.</text>
</comment>
<evidence type="ECO:0000256" key="2">
    <source>
        <dbReference type="ARBA" id="ARBA00023186"/>
    </source>
</evidence>
<dbReference type="InterPro" id="IPR021109">
    <property type="entry name" value="Peptidase_aspartic_dom_sf"/>
</dbReference>
<protein>
    <submittedName>
        <fullName evidence="4">Endoplasmin homolog</fullName>
    </submittedName>
</protein>
<feature type="region of interest" description="Disordered" evidence="3">
    <location>
        <begin position="254"/>
        <end position="278"/>
    </location>
</feature>
<keyword evidence="5" id="KW-1185">Reference proteome</keyword>